<evidence type="ECO:0000313" key="1">
    <source>
        <dbReference type="EMBL" id="ODG90588.1"/>
    </source>
</evidence>
<protein>
    <submittedName>
        <fullName evidence="1">Uncharacterized protein</fullName>
    </submittedName>
</protein>
<organism evidence="1 2">
    <name type="scientific">Gottfriedia luciferensis</name>
    <dbReference type="NCBI Taxonomy" id="178774"/>
    <lineage>
        <taxon>Bacteria</taxon>
        <taxon>Bacillati</taxon>
        <taxon>Bacillota</taxon>
        <taxon>Bacilli</taxon>
        <taxon>Bacillales</taxon>
        <taxon>Bacillaceae</taxon>
        <taxon>Gottfriedia</taxon>
    </lineage>
</organism>
<keyword evidence="2" id="KW-1185">Reference proteome</keyword>
<dbReference type="RefSeq" id="WP_025568307.1">
    <property type="nucleotide sequence ID" value="NZ_MDKC01000034.1"/>
</dbReference>
<evidence type="ECO:0000313" key="2">
    <source>
        <dbReference type="Proteomes" id="UP000094580"/>
    </source>
</evidence>
<dbReference type="Proteomes" id="UP000094580">
    <property type="component" value="Unassembled WGS sequence"/>
</dbReference>
<sequence>MKLKIILSTLIVALILSGGYSFYVYAWDPSEKVSVKEDEMTNIDFLKDKRAVIYFSTTADQDSNDDGMSYAMFVDEKGQANSIKMEGLELGNITKSTNQVFIEDKNRIQLLGGKYEDFHLKKSQYTGERSGYLPGKDLFFSIYNTGFNKKGGYDSDVRYGNENGFKTGTIPNYLVSSGVVGDNVYVLANDQTKPKVFVLKEVILDNKFDVKDLAKIETPNEVAAESEVLADQNYFYFIMGATTDDHNKDDLLIRVHKQTKKQDIFPLVHYAGVDDIIETIVFNVRQSAYLYKDELYFVDGLGDVYTFNTKTEQIQKKFSFVDADKTKVGYNEQVYFQDDHVYYFRFNPKSEKYTIDVYSLLTGKQESQQEITGIKEVMNQVQKRGKSIYSYGFMMLSK</sequence>
<gene>
    <name evidence="1" type="ORF">BED47_12005</name>
</gene>
<proteinExistence type="predicted"/>
<comment type="caution">
    <text evidence="1">The sequence shown here is derived from an EMBL/GenBank/DDBJ whole genome shotgun (WGS) entry which is preliminary data.</text>
</comment>
<name>A0ABX2ZU52_9BACI</name>
<dbReference type="EMBL" id="MDKC01000034">
    <property type="protein sequence ID" value="ODG90588.1"/>
    <property type="molecule type" value="Genomic_DNA"/>
</dbReference>
<reference evidence="1 2" key="1">
    <citation type="submission" date="2016-07" db="EMBL/GenBank/DDBJ databases">
        <authorList>
            <person name="Townsley L."/>
            <person name="Shank E.A."/>
        </authorList>
    </citation>
    <scope>NUCLEOTIDE SEQUENCE [LARGE SCALE GENOMIC DNA]</scope>
    <source>
        <strain evidence="1 2">CH01</strain>
    </source>
</reference>
<accession>A0ABX2ZU52</accession>